<keyword evidence="2" id="KW-1185">Reference proteome</keyword>
<accession>A0A9N8WA01</accession>
<dbReference type="Proteomes" id="UP000789759">
    <property type="component" value="Unassembled WGS sequence"/>
</dbReference>
<protein>
    <submittedName>
        <fullName evidence="1">24348_t:CDS:1</fullName>
    </submittedName>
</protein>
<dbReference type="AlphaFoldDB" id="A0A9N8WA01"/>
<gene>
    <name evidence="1" type="ORF">CPELLU_LOCUS1307</name>
</gene>
<comment type="caution">
    <text evidence="1">The sequence shown here is derived from an EMBL/GenBank/DDBJ whole genome shotgun (WGS) entry which is preliminary data.</text>
</comment>
<organism evidence="1 2">
    <name type="scientific">Cetraspora pellucida</name>
    <dbReference type="NCBI Taxonomy" id="1433469"/>
    <lineage>
        <taxon>Eukaryota</taxon>
        <taxon>Fungi</taxon>
        <taxon>Fungi incertae sedis</taxon>
        <taxon>Mucoromycota</taxon>
        <taxon>Glomeromycotina</taxon>
        <taxon>Glomeromycetes</taxon>
        <taxon>Diversisporales</taxon>
        <taxon>Gigasporaceae</taxon>
        <taxon>Cetraspora</taxon>
    </lineage>
</organism>
<evidence type="ECO:0000313" key="2">
    <source>
        <dbReference type="Proteomes" id="UP000789759"/>
    </source>
</evidence>
<evidence type="ECO:0000313" key="1">
    <source>
        <dbReference type="EMBL" id="CAG8476175.1"/>
    </source>
</evidence>
<dbReference type="EMBL" id="CAJVQA010000463">
    <property type="protein sequence ID" value="CAG8476175.1"/>
    <property type="molecule type" value="Genomic_DNA"/>
</dbReference>
<name>A0A9N8WA01_9GLOM</name>
<reference evidence="1" key="1">
    <citation type="submission" date="2021-06" db="EMBL/GenBank/DDBJ databases">
        <authorList>
            <person name="Kallberg Y."/>
            <person name="Tangrot J."/>
            <person name="Rosling A."/>
        </authorList>
    </citation>
    <scope>NUCLEOTIDE SEQUENCE</scope>
    <source>
        <strain evidence="1">FL966</strain>
    </source>
</reference>
<proteinExistence type="predicted"/>
<dbReference type="OrthoDB" id="2304771at2759"/>
<sequence>MLYCVFAIDEVKPSKKYQSDKDAPAWPFCIVMTEASNLGKHNVKCNDVFFFKHHLNEPKYKIVQDFYKYLAQDKSKSYYEDVTFSSLSSDKIPDLKKFNAKRSRYENIFSIYVAQKFHKILIDIYENATHIVLFNGRGSIRKLADIISPYTDVDL</sequence>